<name>A0A5J4JGL4_9BACI</name>
<feature type="transmembrane region" description="Helical" evidence="1">
    <location>
        <begin position="24"/>
        <end position="47"/>
    </location>
</feature>
<dbReference type="CDD" id="cd03385">
    <property type="entry name" value="PAP2_BcrC_like"/>
    <property type="match status" value="1"/>
</dbReference>
<feature type="transmembrane region" description="Helical" evidence="1">
    <location>
        <begin position="54"/>
        <end position="77"/>
    </location>
</feature>
<dbReference type="SUPFAM" id="SSF48317">
    <property type="entry name" value="Acid phosphatase/Vanadium-dependent haloperoxidase"/>
    <property type="match status" value="1"/>
</dbReference>
<dbReference type="Proteomes" id="UP000391919">
    <property type="component" value="Unassembled WGS sequence"/>
</dbReference>
<gene>
    <name evidence="3" type="primary">bcrC</name>
    <name evidence="3" type="ORF">BpJC7_10780</name>
</gene>
<dbReference type="PANTHER" id="PTHR14969:SF58">
    <property type="entry name" value="UNDECAPRENYL-DIPHOSPHATASE BCRC"/>
    <property type="match status" value="1"/>
</dbReference>
<accession>A0A5J4JGL4</accession>
<evidence type="ECO:0000259" key="2">
    <source>
        <dbReference type="SMART" id="SM00014"/>
    </source>
</evidence>
<dbReference type="GO" id="GO:0050380">
    <property type="term" value="F:undecaprenyl-diphosphatase activity"/>
    <property type="evidence" value="ECO:0007669"/>
    <property type="project" value="InterPro"/>
</dbReference>
<dbReference type="EMBL" id="BKZQ01000010">
    <property type="protein sequence ID" value="GER69775.1"/>
    <property type="molecule type" value="Genomic_DNA"/>
</dbReference>
<dbReference type="InterPro" id="IPR036938">
    <property type="entry name" value="PAP2/HPO_sf"/>
</dbReference>
<comment type="caution">
    <text evidence="3">The sequence shown here is derived from an EMBL/GenBank/DDBJ whole genome shotgun (WGS) entry which is preliminary data.</text>
</comment>
<proteinExistence type="predicted"/>
<reference evidence="3 4" key="1">
    <citation type="submission" date="2019-09" db="EMBL/GenBank/DDBJ databases">
        <title>Draft genome sequence of Bacillus sp. JC-7.</title>
        <authorList>
            <person name="Tanaka N."/>
            <person name="Shiwa Y."/>
            <person name="Fujita N."/>
            <person name="Tanasupawat S."/>
        </authorList>
    </citation>
    <scope>NUCLEOTIDE SEQUENCE [LARGE SCALE GENOMIC DNA]</scope>
    <source>
        <strain evidence="3 4">JC-7</strain>
    </source>
</reference>
<feature type="domain" description="Phosphatidic acid phosphatase type 2/haloperoxidase" evidence="2">
    <location>
        <begin position="55"/>
        <end position="162"/>
    </location>
</feature>
<keyword evidence="1" id="KW-0472">Membrane</keyword>
<evidence type="ECO:0000313" key="3">
    <source>
        <dbReference type="EMBL" id="GER69775.1"/>
    </source>
</evidence>
<dbReference type="GO" id="GO:0005886">
    <property type="term" value="C:plasma membrane"/>
    <property type="evidence" value="ECO:0007669"/>
    <property type="project" value="InterPro"/>
</dbReference>
<dbReference type="InterPro" id="IPR033879">
    <property type="entry name" value="UPP_Pase"/>
</dbReference>
<dbReference type="PANTHER" id="PTHR14969">
    <property type="entry name" value="SPHINGOSINE-1-PHOSPHATE PHOSPHOHYDROLASE"/>
    <property type="match status" value="1"/>
</dbReference>
<evidence type="ECO:0000313" key="4">
    <source>
        <dbReference type="Proteomes" id="UP000391919"/>
    </source>
</evidence>
<keyword evidence="4" id="KW-1185">Reference proteome</keyword>
<organism evidence="3 4">
    <name type="scientific">Weizmannia acidilactici</name>
    <dbReference type="NCBI Taxonomy" id="2607726"/>
    <lineage>
        <taxon>Bacteria</taxon>
        <taxon>Bacillati</taxon>
        <taxon>Bacillota</taxon>
        <taxon>Bacilli</taxon>
        <taxon>Bacillales</taxon>
        <taxon>Bacillaceae</taxon>
        <taxon>Heyndrickxia</taxon>
    </lineage>
</organism>
<dbReference type="SMART" id="SM00014">
    <property type="entry name" value="acidPPc"/>
    <property type="match status" value="1"/>
</dbReference>
<protein>
    <submittedName>
        <fullName evidence="3">Undecaprenyl-diphosphatase BcrC</fullName>
    </submittedName>
</protein>
<feature type="transmembrane region" description="Helical" evidence="1">
    <location>
        <begin position="121"/>
        <end position="138"/>
    </location>
</feature>
<dbReference type="Gene3D" id="1.20.144.10">
    <property type="entry name" value="Phosphatidic acid phosphatase type 2/haloperoxidase"/>
    <property type="match status" value="1"/>
</dbReference>
<keyword evidence="1" id="KW-1133">Transmembrane helix</keyword>
<keyword evidence="1" id="KW-0812">Transmembrane</keyword>
<evidence type="ECO:0000256" key="1">
    <source>
        <dbReference type="SAM" id="Phobius"/>
    </source>
</evidence>
<sequence length="192" mass="21856">MNENAELFFMIHNLSGHDRLIDQLMIFFTQDALPLFAAVLLLVWLLGNNKMKKMVLYAGITGIAALMINYFITLVYYEPRPFVTYHIRILIPHAADDSFPSDHASGTFAIAFALWMRNRKLGSVMIVCAILTGISRVWVGHHYPLDVAASIVVALVAAYGIHKLEHFFNPAFEKLIQLYHEVLAKFTKKVYK</sequence>
<dbReference type="InterPro" id="IPR000326">
    <property type="entry name" value="PAP2/HPO"/>
</dbReference>
<dbReference type="AlphaFoldDB" id="A0A5J4JGL4"/>
<dbReference type="Pfam" id="PF01569">
    <property type="entry name" value="PAP2"/>
    <property type="match status" value="1"/>
</dbReference>
<dbReference type="RefSeq" id="WP_151680252.1">
    <property type="nucleotide sequence ID" value="NZ_BKZP01000003.1"/>
</dbReference>